<dbReference type="AlphaFoldDB" id="A0A6M3LGX2"/>
<dbReference type="EMBL" id="MT143168">
    <property type="protein sequence ID" value="QJA93673.1"/>
    <property type="molecule type" value="Genomic_DNA"/>
</dbReference>
<accession>A0A6M3LGX2</accession>
<evidence type="ECO:0000313" key="1">
    <source>
        <dbReference type="EMBL" id="QJA93673.1"/>
    </source>
</evidence>
<protein>
    <submittedName>
        <fullName evidence="1">Uncharacterized protein</fullName>
    </submittedName>
</protein>
<reference evidence="1" key="1">
    <citation type="submission" date="2020-03" db="EMBL/GenBank/DDBJ databases">
        <title>The deep terrestrial virosphere.</title>
        <authorList>
            <person name="Holmfeldt K."/>
            <person name="Nilsson E."/>
            <person name="Simone D."/>
            <person name="Lopez-Fernandez M."/>
            <person name="Wu X."/>
            <person name="de Brujin I."/>
            <person name="Lundin D."/>
            <person name="Andersson A."/>
            <person name="Bertilsson S."/>
            <person name="Dopson M."/>
        </authorList>
    </citation>
    <scope>NUCLEOTIDE SEQUENCE</scope>
    <source>
        <strain evidence="1">MM415B04143</strain>
    </source>
</reference>
<proteinExistence type="predicted"/>
<organism evidence="1">
    <name type="scientific">viral metagenome</name>
    <dbReference type="NCBI Taxonomy" id="1070528"/>
    <lineage>
        <taxon>unclassified sequences</taxon>
        <taxon>metagenomes</taxon>
        <taxon>organismal metagenomes</taxon>
    </lineage>
</organism>
<sequence length="66" mass="7623">MKLSDEERAILAHVVVDPDAWVAHSLSIYPDGSAVLAKIDRWRPEYLAQKDLPDYKTRAERDEEEL</sequence>
<gene>
    <name evidence="1" type="ORF">MM415B04143_0003</name>
</gene>
<name>A0A6M3LGX2_9ZZZZ</name>